<reference evidence="4" key="1">
    <citation type="submission" date="2013-08" db="EMBL/GenBank/DDBJ databases">
        <title>Intrasporangium oryzae NRRL B-24470.</title>
        <authorList>
            <person name="Liu H."/>
            <person name="Wang G."/>
        </authorList>
    </citation>
    <scope>NUCLEOTIDE SEQUENCE [LARGE SCALE GENOMIC DNA]</scope>
    <source>
        <strain evidence="4">Q5-1</strain>
    </source>
</reference>
<evidence type="ECO:0000313" key="4">
    <source>
        <dbReference type="Proteomes" id="UP000019494"/>
    </source>
</evidence>
<organism evidence="3 4">
    <name type="scientific">Intrasporangium chromatireducens Q5-1</name>
    <dbReference type="NCBI Taxonomy" id="584657"/>
    <lineage>
        <taxon>Bacteria</taxon>
        <taxon>Bacillati</taxon>
        <taxon>Actinomycetota</taxon>
        <taxon>Actinomycetes</taxon>
        <taxon>Micrococcales</taxon>
        <taxon>Intrasporangiaceae</taxon>
        <taxon>Intrasporangium</taxon>
    </lineage>
</organism>
<proteinExistence type="predicted"/>
<keyword evidence="4" id="KW-1185">Reference proteome</keyword>
<protein>
    <recommendedName>
        <fullName evidence="2">DUF6398 domain-containing protein</fullName>
    </recommendedName>
</protein>
<evidence type="ECO:0000259" key="2">
    <source>
        <dbReference type="Pfam" id="PF19935"/>
    </source>
</evidence>
<accession>W9GFD9</accession>
<dbReference type="PATRIC" id="fig|584657.3.peg.3329"/>
<name>W9GFD9_9MICO</name>
<feature type="region of interest" description="Disordered" evidence="1">
    <location>
        <begin position="429"/>
        <end position="450"/>
    </location>
</feature>
<evidence type="ECO:0000313" key="3">
    <source>
        <dbReference type="EMBL" id="EWT04790.1"/>
    </source>
</evidence>
<dbReference type="EMBL" id="AWQS01000186">
    <property type="protein sequence ID" value="EWT04790.1"/>
    <property type="molecule type" value="Genomic_DNA"/>
</dbReference>
<feature type="domain" description="DUF6398" evidence="2">
    <location>
        <begin position="506"/>
        <end position="596"/>
    </location>
</feature>
<gene>
    <name evidence="3" type="ORF">N864_01515</name>
</gene>
<dbReference type="Pfam" id="PF19935">
    <property type="entry name" value="DUF6398"/>
    <property type="match status" value="1"/>
</dbReference>
<dbReference type="Proteomes" id="UP000019494">
    <property type="component" value="Unassembled WGS sequence"/>
</dbReference>
<dbReference type="AlphaFoldDB" id="W9GFD9"/>
<sequence length="640" mass="69396">MAKRGKNRKRGDARLRLVHSDEVQQRIEVEAELQPLMQQLRTRMRDRDPMALLAFISSIVTATDGRHGFADASPTALEDLIDTFIDIDIAETTAALHVLGAIAPQQSMRARVASALERRHQPMPRWLTELPEATVTEAAVAGFDAEPGQNFLIEYRWPGGEPATYIVYDEGLGRGVKDAFPTAEPLAEAADRMAAAAPGPLPFGVRPLDLATTRATLEESLANGANRPVDDENDTWPSGRPFLEWLLRLMPTGGTPDSSTTSLPGFPDLHLGGPLLGPDPDDVIADFAESPEAIGIGFDLEDTHDDAAIQSIVEFTSMLGTQDPLDLTPARVRELLDSHLPTVVLPDPRTARRVPEVLDAYIKFACRRIGRTAKQQGNLLRAARESMPRYLEIALSQQAQTLRQALIAYDELTDGLADFGISVIGDDSGAGQASGTGPTLSADRTMPGRDTRRLSEEELVESIIASAASQVGGRDVLDALDATPLPDEPFVAARLPDDIRDRVEHIAGLVDDFADRSFGVEFRTACRRYLARVAAADPVIFRRNARDETAAAAVAWTIGRANHLVARGGSSMESQDLLGHFGVKGSVSQRAQVLLKALPGTAYDAYGPKLGTPDLLVSSMRAELIDLRERAATGRMFTWD</sequence>
<evidence type="ECO:0000256" key="1">
    <source>
        <dbReference type="SAM" id="MobiDB-lite"/>
    </source>
</evidence>
<comment type="caution">
    <text evidence="3">The sequence shown here is derived from an EMBL/GenBank/DDBJ whole genome shotgun (WGS) entry which is preliminary data.</text>
</comment>
<dbReference type="OrthoDB" id="5182325at2"/>
<dbReference type="InterPro" id="IPR045651">
    <property type="entry name" value="DUF6398"/>
</dbReference>